<feature type="compositionally biased region" description="Polar residues" evidence="1">
    <location>
        <begin position="1"/>
        <end position="22"/>
    </location>
</feature>
<evidence type="ECO:0000256" key="1">
    <source>
        <dbReference type="SAM" id="MobiDB-lite"/>
    </source>
</evidence>
<dbReference type="RefSeq" id="XP_007803992.1">
    <property type="nucleotide sequence ID" value="XM_007805801.1"/>
</dbReference>
<reference evidence="3" key="1">
    <citation type="journal article" date="2014" name="BMC Genomics">
        <title>Genome characteristics reveal the impact of lichenization on lichen-forming fungus Endocarpon pusillum Hedwig (Verrucariales, Ascomycota).</title>
        <authorList>
            <person name="Wang Y.-Y."/>
            <person name="Liu B."/>
            <person name="Zhang X.-Y."/>
            <person name="Zhou Q.-M."/>
            <person name="Zhang T."/>
            <person name="Li H."/>
            <person name="Yu Y.-F."/>
            <person name="Zhang X.-L."/>
            <person name="Hao X.-Y."/>
            <person name="Wang M."/>
            <person name="Wang L."/>
            <person name="Wei J.-C."/>
        </authorList>
    </citation>
    <scope>NUCLEOTIDE SEQUENCE [LARGE SCALE GENOMIC DNA]</scope>
    <source>
        <strain evidence="3">Z07020 / HMAS-L-300199</strain>
    </source>
</reference>
<feature type="compositionally biased region" description="Polar residues" evidence="1">
    <location>
        <begin position="109"/>
        <end position="123"/>
    </location>
</feature>
<feature type="compositionally biased region" description="Gly residues" evidence="1">
    <location>
        <begin position="181"/>
        <end position="194"/>
    </location>
</feature>
<dbReference type="Proteomes" id="UP000019373">
    <property type="component" value="Unassembled WGS sequence"/>
</dbReference>
<feature type="region of interest" description="Disordered" evidence="1">
    <location>
        <begin position="163"/>
        <end position="194"/>
    </location>
</feature>
<dbReference type="HOGENOM" id="CLU_1042168_0_0_1"/>
<evidence type="ECO:0000313" key="3">
    <source>
        <dbReference type="Proteomes" id="UP000019373"/>
    </source>
</evidence>
<dbReference type="GeneID" id="19243628"/>
<dbReference type="EMBL" id="KE721322">
    <property type="protein sequence ID" value="ERF70361.1"/>
    <property type="molecule type" value="Genomic_DNA"/>
</dbReference>
<name>U1GF45_ENDPU</name>
<feature type="compositionally biased region" description="Low complexity" evidence="1">
    <location>
        <begin position="168"/>
        <end position="179"/>
    </location>
</feature>
<dbReference type="OrthoDB" id="10423103at2759"/>
<feature type="region of interest" description="Disordered" evidence="1">
    <location>
        <begin position="88"/>
        <end position="140"/>
    </location>
</feature>
<organism evidence="2 3">
    <name type="scientific">Endocarpon pusillum (strain Z07020 / HMAS-L-300199)</name>
    <name type="common">Lichen-forming fungus</name>
    <dbReference type="NCBI Taxonomy" id="1263415"/>
    <lineage>
        <taxon>Eukaryota</taxon>
        <taxon>Fungi</taxon>
        <taxon>Dikarya</taxon>
        <taxon>Ascomycota</taxon>
        <taxon>Pezizomycotina</taxon>
        <taxon>Eurotiomycetes</taxon>
        <taxon>Chaetothyriomycetidae</taxon>
        <taxon>Verrucariales</taxon>
        <taxon>Verrucariaceae</taxon>
        <taxon>Endocarpon</taxon>
    </lineage>
</organism>
<sequence>MSSAQTMTSIGIFQSPFRNPTNDPEALGSYTSCEGPPARGQTSPVAKIRKHIASTFAPKPPTHTTDFLKPEPDLVSLDWVSEEKLLSARARSAPPTRQDGSDMRAAPSSLDSVSASETMNVKNPTAEDIRKQPKSSRKLRHFSSRATIADAGRAVFGSQVSEASMGIRPSTPTQTRPTTAGGDGGSFPTGDGQPGTKGCHCPCKCVKSGYDNTKLCKCACSCKNRQCKSRKLPNKILRIFEGHGFCRQRGRCGYAKKGEERRDDEQD</sequence>
<accession>U1GF45</accession>
<dbReference type="AlphaFoldDB" id="U1GF45"/>
<feature type="region of interest" description="Disordered" evidence="1">
    <location>
        <begin position="1"/>
        <end position="45"/>
    </location>
</feature>
<evidence type="ECO:0000313" key="2">
    <source>
        <dbReference type="EMBL" id="ERF70361.1"/>
    </source>
</evidence>
<keyword evidence="3" id="KW-1185">Reference proteome</keyword>
<gene>
    <name evidence="2" type="ORF">EPUS_08785</name>
</gene>
<protein>
    <submittedName>
        <fullName evidence="2">Uncharacterized protein</fullName>
    </submittedName>
</protein>
<proteinExistence type="predicted"/>